<comment type="caution">
    <text evidence="1">The sequence shown here is derived from an EMBL/GenBank/DDBJ whole genome shotgun (WGS) entry which is preliminary data.</text>
</comment>
<sequence>MKNSTKNGLYHETIEALNRNRPQRHFCSRQKPNQTKPIHSSFSLSFSIFHLPSNPVNKLSPFQIVVIVSSISYRKTHWLLFFYANDFAFNSSLPQTKSTQFSPFASNLSSNFNLLLCIYLCIVRKLQSVGFWIGG</sequence>
<dbReference type="Proteomes" id="UP001229421">
    <property type="component" value="Unassembled WGS sequence"/>
</dbReference>
<accession>A0AAD8KIE9</accession>
<dbReference type="AlphaFoldDB" id="A0AAD8KIE9"/>
<reference evidence="1" key="1">
    <citation type="journal article" date="2023" name="bioRxiv">
        <title>Improved chromosome-level genome assembly for marigold (Tagetes erecta).</title>
        <authorList>
            <person name="Jiang F."/>
            <person name="Yuan L."/>
            <person name="Wang S."/>
            <person name="Wang H."/>
            <person name="Xu D."/>
            <person name="Wang A."/>
            <person name="Fan W."/>
        </authorList>
    </citation>
    <scope>NUCLEOTIDE SEQUENCE</scope>
    <source>
        <strain evidence="1">WSJ</strain>
        <tissue evidence="1">Leaf</tissue>
    </source>
</reference>
<gene>
    <name evidence="1" type="ORF">QVD17_21581</name>
</gene>
<evidence type="ECO:0000313" key="1">
    <source>
        <dbReference type="EMBL" id="KAK1420190.1"/>
    </source>
</evidence>
<evidence type="ECO:0000313" key="2">
    <source>
        <dbReference type="Proteomes" id="UP001229421"/>
    </source>
</evidence>
<proteinExistence type="predicted"/>
<organism evidence="1 2">
    <name type="scientific">Tagetes erecta</name>
    <name type="common">African marigold</name>
    <dbReference type="NCBI Taxonomy" id="13708"/>
    <lineage>
        <taxon>Eukaryota</taxon>
        <taxon>Viridiplantae</taxon>
        <taxon>Streptophyta</taxon>
        <taxon>Embryophyta</taxon>
        <taxon>Tracheophyta</taxon>
        <taxon>Spermatophyta</taxon>
        <taxon>Magnoliopsida</taxon>
        <taxon>eudicotyledons</taxon>
        <taxon>Gunneridae</taxon>
        <taxon>Pentapetalae</taxon>
        <taxon>asterids</taxon>
        <taxon>campanulids</taxon>
        <taxon>Asterales</taxon>
        <taxon>Asteraceae</taxon>
        <taxon>Asteroideae</taxon>
        <taxon>Heliantheae alliance</taxon>
        <taxon>Tageteae</taxon>
        <taxon>Tagetes</taxon>
    </lineage>
</organism>
<protein>
    <submittedName>
        <fullName evidence="1">Uncharacterized protein</fullName>
    </submittedName>
</protein>
<name>A0AAD8KIE9_TARER</name>
<dbReference type="EMBL" id="JAUHHV010000006">
    <property type="protein sequence ID" value="KAK1420190.1"/>
    <property type="molecule type" value="Genomic_DNA"/>
</dbReference>
<keyword evidence="2" id="KW-1185">Reference proteome</keyword>